<dbReference type="PANTHER" id="PTHR30290">
    <property type="entry name" value="PERIPLASMIC BINDING COMPONENT OF ABC TRANSPORTER"/>
    <property type="match status" value="1"/>
</dbReference>
<proteinExistence type="inferred from homology"/>
<dbReference type="Gene3D" id="3.10.105.10">
    <property type="entry name" value="Dipeptide-binding Protein, Domain 3"/>
    <property type="match status" value="1"/>
</dbReference>
<feature type="domain" description="Solute-binding protein family 5" evidence="6">
    <location>
        <begin position="72"/>
        <end position="446"/>
    </location>
</feature>
<evidence type="ECO:0000259" key="6">
    <source>
        <dbReference type="Pfam" id="PF00496"/>
    </source>
</evidence>
<dbReference type="STRING" id="1121003.SAMN03080618_00512"/>
<gene>
    <name evidence="7" type="ORF">SAMN03080618_00512</name>
</gene>
<comment type="subcellular location">
    <subcellularLocation>
        <location evidence="1">Periplasm</location>
    </subcellularLocation>
</comment>
<dbReference type="PIRSF" id="PIRSF002741">
    <property type="entry name" value="MppA"/>
    <property type="match status" value="1"/>
</dbReference>
<dbReference type="GO" id="GO:0015833">
    <property type="term" value="P:peptide transport"/>
    <property type="evidence" value="ECO:0007669"/>
    <property type="project" value="TreeGrafter"/>
</dbReference>
<evidence type="ECO:0000313" key="7">
    <source>
        <dbReference type="EMBL" id="SFI45609.1"/>
    </source>
</evidence>
<keyword evidence="3" id="KW-0813">Transport</keyword>
<dbReference type="GO" id="GO:1904680">
    <property type="term" value="F:peptide transmembrane transporter activity"/>
    <property type="evidence" value="ECO:0007669"/>
    <property type="project" value="TreeGrafter"/>
</dbReference>
<dbReference type="GO" id="GO:0043190">
    <property type="term" value="C:ATP-binding cassette (ABC) transporter complex"/>
    <property type="evidence" value="ECO:0007669"/>
    <property type="project" value="InterPro"/>
</dbReference>
<protein>
    <submittedName>
        <fullName evidence="7">Peptide/nickel transport system substrate-binding protein</fullName>
    </submittedName>
</protein>
<accession>A0A1I3ICK5</accession>
<sequence length="530" mass="58537">MQVSRNVFKSINAAALAGLLALSTPASAETLRWVRSADAASLDVHSRNEGTTLAFLKHLYEPLVDRAVDGSLVPLLATSWRMIPDDSRTWEFKIREGVVFHDGSPLTAEDVAFSLERARAQASGMRSFLSGVEEISAVDDHTVHVRLVGTSPIFPTNLTPILIMSKAWSQKHGSEQPQDYTAGSSNYATLNENGTGRYRLVSRDVDVLSVMEHFPDHWSDETPDITQIQYRTITDGATRLAALLSGEVDLVQDVPVQDVERLRSAANIRVVNGPENRIIYFGYDLSSENLKSSNVEGNPFLDARVREAMALATNRDAIRDVVMRGLSIPTGVPVPPFVAGWTAELDAYRQPDIARAKELMAEAGYENGFSVQLDCPNDRYVNDEAICLALTGMLAQINIKIDLHSASRNIIFPKVQADESDFFLFGAGVPTFDSAYLFDVLYHSKEGPYGAYNGSKLKDDAIDARIEALASETDVDKRLQDLVGIWKTIKDDYLVLPIHNQTLSYAMNDRFDIAVHPEDMPNMGSLKVVK</sequence>
<dbReference type="InterPro" id="IPR030678">
    <property type="entry name" value="Peptide/Ni-bd"/>
</dbReference>
<dbReference type="Pfam" id="PF00496">
    <property type="entry name" value="SBP_bac_5"/>
    <property type="match status" value="1"/>
</dbReference>
<dbReference type="SUPFAM" id="SSF53850">
    <property type="entry name" value="Periplasmic binding protein-like II"/>
    <property type="match status" value="1"/>
</dbReference>
<dbReference type="CDD" id="cd08498">
    <property type="entry name" value="PBP2_NikA_DppA_OppA_like_2"/>
    <property type="match status" value="1"/>
</dbReference>
<keyword evidence="8" id="KW-1185">Reference proteome</keyword>
<evidence type="ECO:0000256" key="1">
    <source>
        <dbReference type="ARBA" id="ARBA00004418"/>
    </source>
</evidence>
<dbReference type="Gene3D" id="3.40.190.10">
    <property type="entry name" value="Periplasmic binding protein-like II"/>
    <property type="match status" value="1"/>
</dbReference>
<dbReference type="PANTHER" id="PTHR30290:SF9">
    <property type="entry name" value="OLIGOPEPTIDE-BINDING PROTEIN APPA"/>
    <property type="match status" value="1"/>
</dbReference>
<dbReference type="GO" id="GO:0030288">
    <property type="term" value="C:outer membrane-bounded periplasmic space"/>
    <property type="evidence" value="ECO:0007669"/>
    <property type="project" value="UniProtKB-ARBA"/>
</dbReference>
<dbReference type="RefSeq" id="WP_091518210.1">
    <property type="nucleotide sequence ID" value="NZ_FORF01000002.1"/>
</dbReference>
<comment type="similarity">
    <text evidence="2">Belongs to the bacterial solute-binding protein 5 family.</text>
</comment>
<keyword evidence="4 5" id="KW-0732">Signal</keyword>
<dbReference type="InterPro" id="IPR000914">
    <property type="entry name" value="SBP_5_dom"/>
</dbReference>
<evidence type="ECO:0000256" key="4">
    <source>
        <dbReference type="ARBA" id="ARBA00022729"/>
    </source>
</evidence>
<dbReference type="Proteomes" id="UP000242763">
    <property type="component" value="Unassembled WGS sequence"/>
</dbReference>
<evidence type="ECO:0000256" key="2">
    <source>
        <dbReference type="ARBA" id="ARBA00005695"/>
    </source>
</evidence>
<reference evidence="8" key="1">
    <citation type="submission" date="2016-10" db="EMBL/GenBank/DDBJ databases">
        <authorList>
            <person name="Varghese N."/>
            <person name="Submissions S."/>
        </authorList>
    </citation>
    <scope>NUCLEOTIDE SEQUENCE [LARGE SCALE GENOMIC DNA]</scope>
    <source>
        <strain evidence="8">DSM 21857</strain>
    </source>
</reference>
<dbReference type="Gene3D" id="3.90.76.10">
    <property type="entry name" value="Dipeptide-binding Protein, Domain 1"/>
    <property type="match status" value="1"/>
</dbReference>
<name>A0A1I3ICK5_9HYPH</name>
<evidence type="ECO:0000256" key="5">
    <source>
        <dbReference type="SAM" id="SignalP"/>
    </source>
</evidence>
<dbReference type="OrthoDB" id="9803988at2"/>
<dbReference type="InterPro" id="IPR039424">
    <property type="entry name" value="SBP_5"/>
</dbReference>
<feature type="signal peptide" evidence="5">
    <location>
        <begin position="1"/>
        <end position="28"/>
    </location>
</feature>
<evidence type="ECO:0000313" key="8">
    <source>
        <dbReference type="Proteomes" id="UP000242763"/>
    </source>
</evidence>
<feature type="chain" id="PRO_5017340202" evidence="5">
    <location>
        <begin position="29"/>
        <end position="530"/>
    </location>
</feature>
<evidence type="ECO:0000256" key="3">
    <source>
        <dbReference type="ARBA" id="ARBA00022448"/>
    </source>
</evidence>
<dbReference type="EMBL" id="FORF01000002">
    <property type="protein sequence ID" value="SFI45609.1"/>
    <property type="molecule type" value="Genomic_DNA"/>
</dbReference>
<organism evidence="7 8">
    <name type="scientific">Aquamicrobium aerolatum DSM 21857</name>
    <dbReference type="NCBI Taxonomy" id="1121003"/>
    <lineage>
        <taxon>Bacteria</taxon>
        <taxon>Pseudomonadati</taxon>
        <taxon>Pseudomonadota</taxon>
        <taxon>Alphaproteobacteria</taxon>
        <taxon>Hyphomicrobiales</taxon>
        <taxon>Phyllobacteriaceae</taxon>
        <taxon>Aerobium</taxon>
    </lineage>
</organism>
<dbReference type="AlphaFoldDB" id="A0A1I3ICK5"/>